<dbReference type="InterPro" id="IPR023997">
    <property type="entry name" value="TonB-dep_OMP_SusC/RagA_CS"/>
</dbReference>
<evidence type="ECO:0000256" key="4">
    <source>
        <dbReference type="ARBA" id="ARBA00022692"/>
    </source>
</evidence>
<evidence type="ECO:0000256" key="9">
    <source>
        <dbReference type="RuleBase" id="RU003357"/>
    </source>
</evidence>
<organism evidence="13 14">
    <name type="scientific">Dyadobacter koreensis</name>
    <dbReference type="NCBI Taxonomy" id="408657"/>
    <lineage>
        <taxon>Bacteria</taxon>
        <taxon>Pseudomonadati</taxon>
        <taxon>Bacteroidota</taxon>
        <taxon>Cytophagia</taxon>
        <taxon>Cytophagales</taxon>
        <taxon>Spirosomataceae</taxon>
        <taxon>Dyadobacter</taxon>
    </lineage>
</organism>
<proteinExistence type="inferred from homology"/>
<protein>
    <submittedName>
        <fullName evidence="13">TonB-linked outer membrane protein, SusC/RagA family</fullName>
    </submittedName>
</protein>
<keyword evidence="6 8" id="KW-0472">Membrane</keyword>
<gene>
    <name evidence="13" type="ORF">SAMN04487995_2208</name>
</gene>
<evidence type="ECO:0000259" key="12">
    <source>
        <dbReference type="Pfam" id="PF07715"/>
    </source>
</evidence>
<dbReference type="InterPro" id="IPR036942">
    <property type="entry name" value="Beta-barrel_TonB_sf"/>
</dbReference>
<keyword evidence="4 8" id="KW-0812">Transmembrane</keyword>
<feature type="domain" description="TonB-dependent receptor-like beta-barrel" evidence="11">
    <location>
        <begin position="458"/>
        <end position="1043"/>
    </location>
</feature>
<dbReference type="SUPFAM" id="SSF56935">
    <property type="entry name" value="Porins"/>
    <property type="match status" value="1"/>
</dbReference>
<keyword evidence="14" id="KW-1185">Reference proteome</keyword>
<dbReference type="Pfam" id="PF13715">
    <property type="entry name" value="CarbopepD_reg_2"/>
    <property type="match status" value="1"/>
</dbReference>
<dbReference type="NCBIfam" id="TIGR04056">
    <property type="entry name" value="OMP_RagA_SusC"/>
    <property type="match status" value="1"/>
</dbReference>
<dbReference type="Proteomes" id="UP000199532">
    <property type="component" value="Unassembled WGS sequence"/>
</dbReference>
<keyword evidence="7 8" id="KW-0998">Cell outer membrane</keyword>
<dbReference type="Gene3D" id="2.40.170.20">
    <property type="entry name" value="TonB-dependent receptor, beta-barrel domain"/>
    <property type="match status" value="1"/>
</dbReference>
<keyword evidence="10" id="KW-0732">Signal</keyword>
<dbReference type="GO" id="GO:0009279">
    <property type="term" value="C:cell outer membrane"/>
    <property type="evidence" value="ECO:0007669"/>
    <property type="project" value="UniProtKB-SubCell"/>
</dbReference>
<dbReference type="OrthoDB" id="9768177at2"/>
<evidence type="ECO:0000256" key="2">
    <source>
        <dbReference type="ARBA" id="ARBA00022448"/>
    </source>
</evidence>
<keyword evidence="3 8" id="KW-1134">Transmembrane beta strand</keyword>
<comment type="similarity">
    <text evidence="8 9">Belongs to the TonB-dependent receptor family.</text>
</comment>
<keyword evidence="2 8" id="KW-0813">Transport</keyword>
<dbReference type="InterPro" id="IPR012910">
    <property type="entry name" value="Plug_dom"/>
</dbReference>
<dbReference type="Gene3D" id="2.170.130.10">
    <property type="entry name" value="TonB-dependent receptor, plug domain"/>
    <property type="match status" value="1"/>
</dbReference>
<dbReference type="SUPFAM" id="SSF49464">
    <property type="entry name" value="Carboxypeptidase regulatory domain-like"/>
    <property type="match status" value="1"/>
</dbReference>
<evidence type="ECO:0000256" key="10">
    <source>
        <dbReference type="SAM" id="SignalP"/>
    </source>
</evidence>
<keyword evidence="5 9" id="KW-0798">TonB box</keyword>
<evidence type="ECO:0000313" key="13">
    <source>
        <dbReference type="EMBL" id="SEI78593.1"/>
    </source>
</evidence>
<evidence type="ECO:0000259" key="11">
    <source>
        <dbReference type="Pfam" id="PF00593"/>
    </source>
</evidence>
<evidence type="ECO:0000313" key="14">
    <source>
        <dbReference type="Proteomes" id="UP000199532"/>
    </source>
</evidence>
<reference evidence="13 14" key="1">
    <citation type="submission" date="2016-10" db="EMBL/GenBank/DDBJ databases">
        <authorList>
            <person name="de Groot N.N."/>
        </authorList>
    </citation>
    <scope>NUCLEOTIDE SEQUENCE [LARGE SCALE GENOMIC DNA]</scope>
    <source>
        <strain evidence="13 14">DSM 19938</strain>
    </source>
</reference>
<accession>A0A1H6TEQ2</accession>
<dbReference type="EMBL" id="FNXY01000003">
    <property type="protein sequence ID" value="SEI78593.1"/>
    <property type="molecule type" value="Genomic_DNA"/>
</dbReference>
<dbReference type="NCBIfam" id="TIGR04057">
    <property type="entry name" value="SusC_RagA_signa"/>
    <property type="match status" value="1"/>
</dbReference>
<dbReference type="Pfam" id="PF07715">
    <property type="entry name" value="Plug"/>
    <property type="match status" value="1"/>
</dbReference>
<dbReference type="RefSeq" id="WP_090335203.1">
    <property type="nucleotide sequence ID" value="NZ_FNXY01000003.1"/>
</dbReference>
<dbReference type="AlphaFoldDB" id="A0A1H6TEQ2"/>
<dbReference type="InterPro" id="IPR037066">
    <property type="entry name" value="Plug_dom_sf"/>
</dbReference>
<dbReference type="InterPro" id="IPR008969">
    <property type="entry name" value="CarboxyPept-like_regulatory"/>
</dbReference>
<feature type="signal peptide" evidence="10">
    <location>
        <begin position="1"/>
        <end position="27"/>
    </location>
</feature>
<sequence length="1085" mass="117779">MKQIYTSSVRSLVCCFFLCFSTMVTMAQERKISGRITDIAGSGIPGATVVIKGTQMGTNTNSEGQYTLNVRSATDILVVSFVGYATKEVTVGNQSVVDIKMDDDVSALEEVIVTGYTVDSRRETTGAVATVKSKDLTAAPSGNVEQQLQGRVAGVTVITNGQPGTTSQIRVRGFGAFGGNEPLYIVDGMPTGSTDFLNPDDIESTTVLKDAAAASIYGARAANGVIVYTTKKGTKKARKLSVTYDGMLGFTTPGKGQSMLNPQEQADWTWQAERNNAFQTGDAPNFSNIASGQYGSGNTPVLPDYINVGGRTGVIGTLDLAAEKLKYNVDPSRGPIYQVVKANKQGTDWYDAITRVAPIQRHSLGFSGGSETSRYYAGFSIQDQKGILLNNSFKRYAFRVNTEFDVLKNLRIGQNAQFTYLQVLGQGGGAGGQGVAADENDILSAFRMPSIIPVYDEFGGYAGTAAKGFNNPRNPVAARDGQANNRGFGGQGFGNLYAELDIISGLTFRTSVGAQYTSYSNRGYSRLQYENSENNSAFGFNEGAGHRLAWTLTNTLNYKKQLGLHTIDVIVGQEALNTGAGKNQSSSGLNPFSTNINYINMTNVGSKVVNSDYYKGVNFYSLFARANYTFNDKYIVTGVVRRDGSSRFGANNRYGVFPAFSAAWRMSSEEFMKSIPFITELKIRGGYGLMGNSNNVDPNNQYSLYGANIAESAYDLNGTNNSAMEGYYRTRIGNVDAKWETSITKNIGIDGTFFKGKFDVIVDLWQKDTKDLLFQVPVTATAGYRASAPSVNVAKMSNKGIDLQIINRGKLNKDLGYELNFTAGVLKNNIESLAPDIDYISSAAANPGFRGINPIRNQVGQSISSFFGYQVVGLFADKAEVDGAATQDGAAPGRFRYADLNNDGIIDSEDRTYLGSPVPKFTGGINISLTYKGFDLATYMYTSLGNKIFNVSKWFTDFYPSFTGAAVSSRVKDSWLPDRRDTQTPIFESASNFSTNTQSNSFYVENGSFFRMQNITIGYTLPSRMLSKLKMQKLRFYASTNNLFTVTKYQGLDPGVGGNADTNFGIDVGNYPITRSYTFGVNLGF</sequence>
<evidence type="ECO:0000256" key="5">
    <source>
        <dbReference type="ARBA" id="ARBA00023077"/>
    </source>
</evidence>
<feature type="chain" id="PRO_5011794455" evidence="10">
    <location>
        <begin position="28"/>
        <end position="1085"/>
    </location>
</feature>
<evidence type="ECO:0000256" key="3">
    <source>
        <dbReference type="ARBA" id="ARBA00022452"/>
    </source>
</evidence>
<dbReference type="InterPro" id="IPR023996">
    <property type="entry name" value="TonB-dep_OMP_SusC/RagA"/>
</dbReference>
<evidence type="ECO:0000256" key="7">
    <source>
        <dbReference type="ARBA" id="ARBA00023237"/>
    </source>
</evidence>
<comment type="subcellular location">
    <subcellularLocation>
        <location evidence="1 8">Cell outer membrane</location>
        <topology evidence="1 8">Multi-pass membrane protein</topology>
    </subcellularLocation>
</comment>
<evidence type="ECO:0000256" key="6">
    <source>
        <dbReference type="ARBA" id="ARBA00023136"/>
    </source>
</evidence>
<dbReference type="Pfam" id="PF00593">
    <property type="entry name" value="TonB_dep_Rec_b-barrel"/>
    <property type="match status" value="1"/>
</dbReference>
<dbReference type="InterPro" id="IPR039426">
    <property type="entry name" value="TonB-dep_rcpt-like"/>
</dbReference>
<dbReference type="STRING" id="408657.SAMN04487995_2208"/>
<feature type="domain" description="TonB-dependent receptor plug" evidence="12">
    <location>
        <begin position="121"/>
        <end position="225"/>
    </location>
</feature>
<name>A0A1H6TEQ2_9BACT</name>
<dbReference type="PROSITE" id="PS52016">
    <property type="entry name" value="TONB_DEPENDENT_REC_3"/>
    <property type="match status" value="1"/>
</dbReference>
<evidence type="ECO:0000256" key="1">
    <source>
        <dbReference type="ARBA" id="ARBA00004571"/>
    </source>
</evidence>
<evidence type="ECO:0000256" key="8">
    <source>
        <dbReference type="PROSITE-ProRule" id="PRU01360"/>
    </source>
</evidence>
<dbReference type="InterPro" id="IPR000531">
    <property type="entry name" value="Beta-barrel_TonB"/>
</dbReference>
<dbReference type="Gene3D" id="2.60.40.1120">
    <property type="entry name" value="Carboxypeptidase-like, regulatory domain"/>
    <property type="match status" value="1"/>
</dbReference>